<reference evidence="6 7" key="1">
    <citation type="journal article" date="2008" name="Genome Biol.">
        <title>A genomic analysis of the archaeal system Ignicoccus hospitalis-Nanoarchaeum equitans.</title>
        <authorList>
            <person name="Podar M."/>
            <person name="Anderson I."/>
            <person name="Makarova K.S."/>
            <person name="Elkins J.G."/>
            <person name="Ivanova N."/>
            <person name="Wall M.A."/>
            <person name="Lykidis A."/>
            <person name="Mavromatis K."/>
            <person name="Sun H."/>
            <person name="Hudson M.E."/>
            <person name="Chen W."/>
            <person name="Deciu C."/>
            <person name="Hutchison D."/>
            <person name="Eads J.R."/>
            <person name="Anderson A."/>
            <person name="Fernandes F."/>
            <person name="Szeto E."/>
            <person name="Lapidus A."/>
            <person name="Kyrpides N.C."/>
            <person name="Saier M.H.Jr."/>
            <person name="Richardson P.M."/>
            <person name="Rachel R."/>
            <person name="Huber H."/>
            <person name="Eisen J.A."/>
            <person name="Koonin E.V."/>
            <person name="Keller M."/>
            <person name="Stetter K.O."/>
        </authorList>
    </citation>
    <scope>NUCLEOTIDE SEQUENCE [LARGE SCALE GENOMIC DNA]</scope>
    <source>
        <strain evidence="7">KIN4/I / DSM 18386 / JCM 14125</strain>
    </source>
</reference>
<name>A8AAD2_IGNH4</name>
<evidence type="ECO:0000256" key="2">
    <source>
        <dbReference type="ARBA" id="ARBA00023015"/>
    </source>
</evidence>
<keyword evidence="2" id="KW-0805">Transcription regulation</keyword>
<proteinExistence type="inferred from homology"/>
<dbReference type="InterPro" id="IPR022687">
    <property type="entry name" value="HTH_DTXR"/>
</dbReference>
<dbReference type="InterPro" id="IPR036390">
    <property type="entry name" value="WH_DNA-bd_sf"/>
</dbReference>
<dbReference type="Pfam" id="PF02742">
    <property type="entry name" value="Fe_dep_repr_C"/>
    <property type="match status" value="1"/>
</dbReference>
<keyword evidence="3" id="KW-0238">DNA-binding</keyword>
<keyword evidence="4" id="KW-0804">Transcription</keyword>
<evidence type="ECO:0000259" key="5">
    <source>
        <dbReference type="PROSITE" id="PS50944"/>
    </source>
</evidence>
<dbReference type="OrthoDB" id="24735at2157"/>
<dbReference type="HOGENOM" id="CLU_069532_3_2_2"/>
<comment type="similarity">
    <text evidence="1">Belongs to the DtxR/MntR family.</text>
</comment>
<sequence length="125" mass="14550">MSTYGRRFEDYLKVIYSLQTSKGDVRLKEVARAMGLKPPTVLQYINKLQEMGLATYSQGRVSLTEEGLRRARELMMKFKKIKEFFVDVVHMDEKKAEEVACLIEHVVDEETVARMEEVVKRLSKC</sequence>
<dbReference type="AlphaFoldDB" id="A8AAD2"/>
<dbReference type="PROSITE" id="PS50944">
    <property type="entry name" value="HTH_DTXR"/>
    <property type="match status" value="1"/>
</dbReference>
<evidence type="ECO:0000256" key="3">
    <source>
        <dbReference type="ARBA" id="ARBA00023125"/>
    </source>
</evidence>
<dbReference type="InterPro" id="IPR036388">
    <property type="entry name" value="WH-like_DNA-bd_sf"/>
</dbReference>
<dbReference type="Pfam" id="PF01325">
    <property type="entry name" value="Fe_dep_repress"/>
    <property type="match status" value="1"/>
</dbReference>
<dbReference type="eggNOG" id="arCOG02100">
    <property type="taxonomic scope" value="Archaea"/>
</dbReference>
<dbReference type="SUPFAM" id="SSF46785">
    <property type="entry name" value="Winged helix' DNA-binding domain"/>
    <property type="match status" value="1"/>
</dbReference>
<dbReference type="InterPro" id="IPR022689">
    <property type="entry name" value="Iron_dep_repressor"/>
</dbReference>
<dbReference type="PhylomeDB" id="A8AAD2"/>
<dbReference type="PANTHER" id="PTHR33238:SF7">
    <property type="entry name" value="IRON-DEPENDENT TRANSCRIPTIONAL REGULATOR"/>
    <property type="match status" value="1"/>
</dbReference>
<keyword evidence="7" id="KW-1185">Reference proteome</keyword>
<evidence type="ECO:0000256" key="1">
    <source>
        <dbReference type="ARBA" id="ARBA00007871"/>
    </source>
</evidence>
<dbReference type="InterPro" id="IPR001367">
    <property type="entry name" value="Fe_dep_repressor"/>
</dbReference>
<dbReference type="KEGG" id="iho:Igni_0702"/>
<feature type="domain" description="HTH dtxR-type" evidence="5">
    <location>
        <begin position="1"/>
        <end position="64"/>
    </location>
</feature>
<organism evidence="6 7">
    <name type="scientific">Ignicoccus hospitalis (strain KIN4/I / DSM 18386 / JCM 14125)</name>
    <dbReference type="NCBI Taxonomy" id="453591"/>
    <lineage>
        <taxon>Archaea</taxon>
        <taxon>Thermoproteota</taxon>
        <taxon>Thermoprotei</taxon>
        <taxon>Desulfurococcales</taxon>
        <taxon>Desulfurococcaceae</taxon>
        <taxon>Ignicoccus</taxon>
    </lineage>
</organism>
<evidence type="ECO:0000313" key="6">
    <source>
        <dbReference type="EMBL" id="ABU81884.1"/>
    </source>
</evidence>
<dbReference type="InterPro" id="IPR050536">
    <property type="entry name" value="DtxR_MntR_Metal-Reg"/>
</dbReference>
<evidence type="ECO:0000313" key="7">
    <source>
        <dbReference type="Proteomes" id="UP000000262"/>
    </source>
</evidence>
<dbReference type="GO" id="GO:0003677">
    <property type="term" value="F:DNA binding"/>
    <property type="evidence" value="ECO:0007669"/>
    <property type="project" value="UniProtKB-KW"/>
</dbReference>
<dbReference type="Proteomes" id="UP000000262">
    <property type="component" value="Chromosome"/>
</dbReference>
<dbReference type="GO" id="GO:0003700">
    <property type="term" value="F:DNA-binding transcription factor activity"/>
    <property type="evidence" value="ECO:0007669"/>
    <property type="project" value="InterPro"/>
</dbReference>
<dbReference type="STRING" id="453591.Igni_0702"/>
<dbReference type="GO" id="GO:0046983">
    <property type="term" value="F:protein dimerization activity"/>
    <property type="evidence" value="ECO:0007669"/>
    <property type="project" value="InterPro"/>
</dbReference>
<dbReference type="GO" id="GO:0046914">
    <property type="term" value="F:transition metal ion binding"/>
    <property type="evidence" value="ECO:0007669"/>
    <property type="project" value="InterPro"/>
</dbReference>
<dbReference type="Gene3D" id="1.10.10.10">
    <property type="entry name" value="Winged helix-like DNA-binding domain superfamily/Winged helix DNA-binding domain"/>
    <property type="match status" value="1"/>
</dbReference>
<dbReference type="GeneID" id="5562026"/>
<dbReference type="EMBL" id="CP000816">
    <property type="protein sequence ID" value="ABU81884.1"/>
    <property type="molecule type" value="Genomic_DNA"/>
</dbReference>
<dbReference type="PANTHER" id="PTHR33238">
    <property type="entry name" value="IRON (METAL) DEPENDENT REPRESSOR, DTXR FAMILY"/>
    <property type="match status" value="1"/>
</dbReference>
<evidence type="ECO:0000256" key="4">
    <source>
        <dbReference type="ARBA" id="ARBA00023163"/>
    </source>
</evidence>
<protein>
    <submittedName>
        <fullName evidence="6">Iron dependent repressor</fullName>
    </submittedName>
</protein>
<gene>
    <name evidence="6" type="ordered locus">Igni_0702</name>
</gene>
<accession>A8AAD2</accession>
<dbReference type="SMART" id="SM00529">
    <property type="entry name" value="HTH_DTXR"/>
    <property type="match status" value="1"/>
</dbReference>
<dbReference type="RefSeq" id="WP_011998736.1">
    <property type="nucleotide sequence ID" value="NC_009776.1"/>
</dbReference>